<evidence type="ECO:0000313" key="2">
    <source>
        <dbReference type="EMBL" id="MBX02029.1"/>
    </source>
</evidence>
<evidence type="ECO:0000256" key="1">
    <source>
        <dbReference type="SAM" id="Phobius"/>
    </source>
</evidence>
<feature type="transmembrane region" description="Helical" evidence="1">
    <location>
        <begin position="80"/>
        <end position="97"/>
    </location>
</feature>
<keyword evidence="1" id="KW-0472">Membrane</keyword>
<dbReference type="AlphaFoldDB" id="A0A2P2K8F5"/>
<proteinExistence type="predicted"/>
<protein>
    <submittedName>
        <fullName evidence="2">Uncharacterized protein</fullName>
    </submittedName>
</protein>
<organism evidence="2">
    <name type="scientific">Rhizophora mucronata</name>
    <name type="common">Asiatic mangrove</name>
    <dbReference type="NCBI Taxonomy" id="61149"/>
    <lineage>
        <taxon>Eukaryota</taxon>
        <taxon>Viridiplantae</taxon>
        <taxon>Streptophyta</taxon>
        <taxon>Embryophyta</taxon>
        <taxon>Tracheophyta</taxon>
        <taxon>Spermatophyta</taxon>
        <taxon>Magnoliopsida</taxon>
        <taxon>eudicotyledons</taxon>
        <taxon>Gunneridae</taxon>
        <taxon>Pentapetalae</taxon>
        <taxon>rosids</taxon>
        <taxon>fabids</taxon>
        <taxon>Malpighiales</taxon>
        <taxon>Rhizophoraceae</taxon>
        <taxon>Rhizophora</taxon>
    </lineage>
</organism>
<keyword evidence="1" id="KW-1133">Transmembrane helix</keyword>
<feature type="transmembrane region" description="Helical" evidence="1">
    <location>
        <begin position="46"/>
        <end position="68"/>
    </location>
</feature>
<accession>A0A2P2K8F5</accession>
<keyword evidence="1" id="KW-0812">Transmembrane</keyword>
<sequence>MCSAVLDFVNYQSITMSFNLSVLSAPCHGHGVKKLRHGVFKDQTRHYLCGSLSWAIVLALSLILQTHYICPSQVSGSDSASLTIAIKVVTILTWITLRLTN</sequence>
<name>A0A2P2K8F5_RHIMU</name>
<reference evidence="2" key="1">
    <citation type="submission" date="2018-02" db="EMBL/GenBank/DDBJ databases">
        <title>Rhizophora mucronata_Transcriptome.</title>
        <authorList>
            <person name="Meera S.P."/>
            <person name="Sreeshan A."/>
            <person name="Augustine A."/>
        </authorList>
    </citation>
    <scope>NUCLEOTIDE SEQUENCE</scope>
    <source>
        <tissue evidence="2">Leaf</tissue>
    </source>
</reference>
<dbReference type="EMBL" id="GGEC01021545">
    <property type="protein sequence ID" value="MBX02029.1"/>
    <property type="molecule type" value="Transcribed_RNA"/>
</dbReference>